<comment type="subcellular location">
    <subcellularLocation>
        <location evidence="1">Golgi apparatus membrane</location>
        <topology evidence="1">Single-pass type IV membrane protein</topology>
    </subcellularLocation>
</comment>
<feature type="domain" description="Cux N-terminal" evidence="14">
    <location>
        <begin position="4"/>
        <end position="115"/>
    </location>
</feature>
<dbReference type="GO" id="GO:0000139">
    <property type="term" value="C:Golgi membrane"/>
    <property type="evidence" value="ECO:0007669"/>
    <property type="project" value="UniProtKB-SubCell"/>
</dbReference>
<dbReference type="OrthoDB" id="10257567at2759"/>
<dbReference type="GO" id="GO:0006891">
    <property type="term" value="P:intra-Golgi vesicle-mediated transport"/>
    <property type="evidence" value="ECO:0007669"/>
    <property type="project" value="InterPro"/>
</dbReference>
<sequence length="681" mass="77265">MTTAERNFSDALATWRDINLSDLQKTLDVQGVEIVENQKESVVGRKGLAERTKDFRKLPDDEKLESWKGLLKSYQTEIDNLTKRSKVSENAFLNLYKKIAEAPDPYPLLDAAVEQAIKASQSSELESELMKLREENTTLSCKVTELSGADAARKKAESRVQQLEDKIQEAITERVTQKENELNATYDEKLRNYADREQDLIRQLALSKTQLRDLRTSNESNQAKLLDQSQRQDQETIAKLSELDMIVAELERANNRVSSVERRNELLRVEIESIRSGNDSTTKIAALESRVSELSSESDRLLRALEAQKLSSSEVEHMLTERVQEKAKEASKWGSEVENLKQKLQRYSDYDEVKRELEIMKYVEFTGLDEDEGNIASGYMAGNELGLSLPNPNAEKANAEQNKSLEALLAAKNMRIMEELTKYRILHGELEGSLRKASDELLATKAELDRHKALNDKLETDLLQVQSQPSHGSGFRTPAENGTPVKDGLSNLDLGNRKGGSDSPARSTPISFHASTDTSILPVVTSQRDRFRQRNGELEEELKKQFQVISELRTEVKTLQSDNLKLYEKVRYMHSYKEDNATLNPLPAARHDDLSKYHARYEEAMNPFEAFRGREASRAFQALNPIEKAVLTLTRAILGNRRARNIFIFYAFALHLLVMFTTYECTLSSGTSLKTQPMPYG</sequence>
<dbReference type="PANTHER" id="PTHR14043:SF2">
    <property type="entry name" value="HOMEOBOX PROTEIN CUT"/>
    <property type="match status" value="1"/>
</dbReference>
<keyword evidence="7" id="KW-0333">Golgi apparatus</keyword>
<keyword evidence="6 12" id="KW-1133">Transmembrane helix</keyword>
<keyword evidence="5 12" id="KW-0812">Transmembrane</keyword>
<feature type="coiled-coil region" evidence="10">
    <location>
        <begin position="122"/>
        <end position="180"/>
    </location>
</feature>
<evidence type="ECO:0000256" key="9">
    <source>
        <dbReference type="ARBA" id="ARBA00023136"/>
    </source>
</evidence>
<comment type="similarity">
    <text evidence="2">Belongs to the CASP family.</text>
</comment>
<evidence type="ECO:0000313" key="15">
    <source>
        <dbReference type="EMBL" id="TDL25909.1"/>
    </source>
</evidence>
<evidence type="ECO:0000256" key="1">
    <source>
        <dbReference type="ARBA" id="ARBA00004409"/>
    </source>
</evidence>
<feature type="coiled-coil region" evidence="10">
    <location>
        <begin position="535"/>
        <end position="569"/>
    </location>
</feature>
<feature type="transmembrane region" description="Helical" evidence="12">
    <location>
        <begin position="647"/>
        <end position="666"/>
    </location>
</feature>
<feature type="coiled-coil region" evidence="10">
    <location>
        <begin position="64"/>
        <end position="91"/>
    </location>
</feature>
<feature type="compositionally biased region" description="Polar residues" evidence="11">
    <location>
        <begin position="504"/>
        <end position="514"/>
    </location>
</feature>
<dbReference type="VEuPathDB" id="FungiDB:BD410DRAFT_783893"/>
<dbReference type="Pfam" id="PF08172">
    <property type="entry name" value="CASP_C"/>
    <property type="match status" value="1"/>
</dbReference>
<keyword evidence="9 12" id="KW-0472">Membrane</keyword>
<evidence type="ECO:0000256" key="5">
    <source>
        <dbReference type="ARBA" id="ARBA00022692"/>
    </source>
</evidence>
<evidence type="ECO:0000256" key="12">
    <source>
        <dbReference type="SAM" id="Phobius"/>
    </source>
</evidence>
<keyword evidence="8 10" id="KW-0175">Coiled coil</keyword>
<dbReference type="EMBL" id="ML170162">
    <property type="protein sequence ID" value="TDL25909.1"/>
    <property type="molecule type" value="Genomic_DNA"/>
</dbReference>
<evidence type="ECO:0000256" key="11">
    <source>
        <dbReference type="SAM" id="MobiDB-lite"/>
    </source>
</evidence>
<dbReference type="AlphaFoldDB" id="A0A4Y7QGD9"/>
<evidence type="ECO:0000256" key="4">
    <source>
        <dbReference type="ARBA" id="ARBA00022448"/>
    </source>
</evidence>
<accession>A0A4Y7QGD9</accession>
<evidence type="ECO:0000256" key="2">
    <source>
        <dbReference type="ARBA" id="ARBA00006415"/>
    </source>
</evidence>
<evidence type="ECO:0000313" key="16">
    <source>
        <dbReference type="Proteomes" id="UP000294933"/>
    </source>
</evidence>
<organism evidence="15 16">
    <name type="scientific">Rickenella mellea</name>
    <dbReference type="NCBI Taxonomy" id="50990"/>
    <lineage>
        <taxon>Eukaryota</taxon>
        <taxon>Fungi</taxon>
        <taxon>Dikarya</taxon>
        <taxon>Basidiomycota</taxon>
        <taxon>Agaricomycotina</taxon>
        <taxon>Agaricomycetes</taxon>
        <taxon>Hymenochaetales</taxon>
        <taxon>Rickenellaceae</taxon>
        <taxon>Rickenella</taxon>
    </lineage>
</organism>
<evidence type="ECO:0000256" key="10">
    <source>
        <dbReference type="SAM" id="Coils"/>
    </source>
</evidence>
<feature type="region of interest" description="Disordered" evidence="11">
    <location>
        <begin position="465"/>
        <end position="514"/>
    </location>
</feature>
<evidence type="ECO:0000256" key="8">
    <source>
        <dbReference type="ARBA" id="ARBA00023054"/>
    </source>
</evidence>
<evidence type="ECO:0000259" key="13">
    <source>
        <dbReference type="Pfam" id="PF08172"/>
    </source>
</evidence>
<evidence type="ECO:0000256" key="6">
    <source>
        <dbReference type="ARBA" id="ARBA00022989"/>
    </source>
</evidence>
<gene>
    <name evidence="15" type="ORF">BD410DRAFT_783893</name>
</gene>
<dbReference type="Proteomes" id="UP000294933">
    <property type="component" value="Unassembled WGS sequence"/>
</dbReference>
<keyword evidence="4" id="KW-0813">Transport</keyword>
<dbReference type="InterPro" id="IPR057476">
    <property type="entry name" value="Cux_N"/>
</dbReference>
<feature type="coiled-coil region" evidence="10">
    <location>
        <begin position="243"/>
        <end position="343"/>
    </location>
</feature>
<dbReference type="Pfam" id="PF25398">
    <property type="entry name" value="CUX1_N"/>
    <property type="match status" value="1"/>
</dbReference>
<dbReference type="STRING" id="50990.A0A4Y7QGD9"/>
<dbReference type="PANTHER" id="PTHR14043">
    <property type="entry name" value="CCAAT DISPLACEMENT PROTEIN-RELATED"/>
    <property type="match status" value="1"/>
</dbReference>
<protein>
    <recommendedName>
        <fullName evidence="3">Protein CASP</fullName>
    </recommendedName>
</protein>
<evidence type="ECO:0000259" key="14">
    <source>
        <dbReference type="Pfam" id="PF25398"/>
    </source>
</evidence>
<keyword evidence="16" id="KW-1185">Reference proteome</keyword>
<feature type="domain" description="CASP C-terminal" evidence="13">
    <location>
        <begin position="437"/>
        <end position="666"/>
    </location>
</feature>
<dbReference type="InterPro" id="IPR012955">
    <property type="entry name" value="CASP_C"/>
</dbReference>
<evidence type="ECO:0000256" key="7">
    <source>
        <dbReference type="ARBA" id="ARBA00023034"/>
    </source>
</evidence>
<evidence type="ECO:0000256" key="3">
    <source>
        <dbReference type="ARBA" id="ARBA00018691"/>
    </source>
</evidence>
<name>A0A4Y7QGD9_9AGAM</name>
<proteinExistence type="inferred from homology"/>
<reference evidence="15 16" key="1">
    <citation type="submission" date="2018-06" db="EMBL/GenBank/DDBJ databases">
        <title>A transcriptomic atlas of mushroom development highlights an independent origin of complex multicellularity.</title>
        <authorList>
            <consortium name="DOE Joint Genome Institute"/>
            <person name="Krizsan K."/>
            <person name="Almasi E."/>
            <person name="Merenyi Z."/>
            <person name="Sahu N."/>
            <person name="Viragh M."/>
            <person name="Koszo T."/>
            <person name="Mondo S."/>
            <person name="Kiss B."/>
            <person name="Balint B."/>
            <person name="Kues U."/>
            <person name="Barry K."/>
            <person name="Hegedus J.C."/>
            <person name="Henrissat B."/>
            <person name="Johnson J."/>
            <person name="Lipzen A."/>
            <person name="Ohm R."/>
            <person name="Nagy I."/>
            <person name="Pangilinan J."/>
            <person name="Yan J."/>
            <person name="Xiong Y."/>
            <person name="Grigoriev I.V."/>
            <person name="Hibbett D.S."/>
            <person name="Nagy L.G."/>
        </authorList>
    </citation>
    <scope>NUCLEOTIDE SEQUENCE [LARGE SCALE GENOMIC DNA]</scope>
    <source>
        <strain evidence="15 16">SZMC22713</strain>
    </source>
</reference>